<dbReference type="GO" id="GO:0071949">
    <property type="term" value="F:FAD binding"/>
    <property type="evidence" value="ECO:0007669"/>
    <property type="project" value="InterPro"/>
</dbReference>
<keyword evidence="2" id="KW-0503">Monooxygenase</keyword>
<sequence length="407" mass="42495">MPNRQPPTVQVGLPVRVYESGPGLRQEGAAIGLWANAWRALEALGAADALRPGHLQLSRVELCSAEGRLLRAFGFLECELGPAGAEFRGVRRAQLLQARGVRAHALYDCLPDPERIVRFGAAVTEVLADGASGGGSGDGGGVAVRLSDGSTVSGSALIGADGANSAVARHLGLPQPRYAGYVALRGVAEFPQRPAPPGGLPRDTIRQIWGAGVRAGLYPVTHDSAYWYVCFNAGQEEAAAPPGSPEERQRAALAAVRGWGWEVEEAIRLTPPEDISWSRITDRWTAGSFGRGLVSLAGDAAHPMTPNLGQGGCVALEDAVVAGRALREAADAAGGGRPSAASLASCLRAYEAARSRRCLPLTVRSNLMGAALQLPQPPVLALRNAFVAAAFSPSHFLDHTAFDCGEL</sequence>
<accession>A0A150GV57</accession>
<dbReference type="InterPro" id="IPR044560">
    <property type="entry name" value="MOase"/>
</dbReference>
<organism evidence="5 6">
    <name type="scientific">Gonium pectorale</name>
    <name type="common">Green alga</name>
    <dbReference type="NCBI Taxonomy" id="33097"/>
    <lineage>
        <taxon>Eukaryota</taxon>
        <taxon>Viridiplantae</taxon>
        <taxon>Chlorophyta</taxon>
        <taxon>core chlorophytes</taxon>
        <taxon>Chlorophyceae</taxon>
        <taxon>CS clade</taxon>
        <taxon>Chlamydomonadales</taxon>
        <taxon>Volvocaceae</taxon>
        <taxon>Gonium</taxon>
    </lineage>
</organism>
<evidence type="ECO:0000259" key="4">
    <source>
        <dbReference type="Pfam" id="PF01494"/>
    </source>
</evidence>
<evidence type="ECO:0000313" key="5">
    <source>
        <dbReference type="EMBL" id="KXZ53582.1"/>
    </source>
</evidence>
<dbReference type="GO" id="GO:0004497">
    <property type="term" value="F:monooxygenase activity"/>
    <property type="evidence" value="ECO:0007669"/>
    <property type="project" value="UniProtKB-KW"/>
</dbReference>
<keyword evidence="1" id="KW-0560">Oxidoreductase</keyword>
<feature type="domain" description="FAD-binding" evidence="4">
    <location>
        <begin position="146"/>
        <end position="331"/>
    </location>
</feature>
<dbReference type="InterPro" id="IPR002938">
    <property type="entry name" value="FAD-bd"/>
</dbReference>
<dbReference type="AlphaFoldDB" id="A0A150GV57"/>
<gene>
    <name evidence="5" type="ORF">GPECTOR_6g499</name>
</gene>
<dbReference type="STRING" id="33097.A0A150GV57"/>
<dbReference type="SUPFAM" id="SSF51905">
    <property type="entry name" value="FAD/NAD(P)-binding domain"/>
    <property type="match status" value="1"/>
</dbReference>
<protein>
    <recommendedName>
        <fullName evidence="4">FAD-binding domain-containing protein</fullName>
    </recommendedName>
</protein>
<dbReference type="Pfam" id="PF01494">
    <property type="entry name" value="FAD_binding_3"/>
    <property type="match status" value="1"/>
</dbReference>
<evidence type="ECO:0000256" key="3">
    <source>
        <dbReference type="ARBA" id="ARBA00024018"/>
    </source>
</evidence>
<dbReference type="InterPro" id="IPR036188">
    <property type="entry name" value="FAD/NAD-bd_sf"/>
</dbReference>
<comment type="similarity">
    <text evidence="3">Belongs to the 3-hydroxybenzoate 6-hydroxylase family.</text>
</comment>
<dbReference type="PANTHER" id="PTHR45934">
    <property type="entry name" value="FAD/NAD(P)-BINDING OXIDOREDUCTASE FAMILY PROTEIN"/>
    <property type="match status" value="1"/>
</dbReference>
<proteinExistence type="inferred from homology"/>
<evidence type="ECO:0000256" key="2">
    <source>
        <dbReference type="ARBA" id="ARBA00023033"/>
    </source>
</evidence>
<evidence type="ECO:0000256" key="1">
    <source>
        <dbReference type="ARBA" id="ARBA00023002"/>
    </source>
</evidence>
<dbReference type="OrthoDB" id="655030at2759"/>
<keyword evidence="6" id="KW-1185">Reference proteome</keyword>
<dbReference type="Gene3D" id="3.50.50.60">
    <property type="entry name" value="FAD/NAD(P)-binding domain"/>
    <property type="match status" value="1"/>
</dbReference>
<reference evidence="6" key="1">
    <citation type="journal article" date="2016" name="Nat. Commun.">
        <title>The Gonium pectorale genome demonstrates co-option of cell cycle regulation during the evolution of multicellularity.</title>
        <authorList>
            <person name="Hanschen E.R."/>
            <person name="Marriage T.N."/>
            <person name="Ferris P.J."/>
            <person name="Hamaji T."/>
            <person name="Toyoda A."/>
            <person name="Fujiyama A."/>
            <person name="Neme R."/>
            <person name="Noguchi H."/>
            <person name="Minakuchi Y."/>
            <person name="Suzuki M."/>
            <person name="Kawai-Toyooka H."/>
            <person name="Smith D.R."/>
            <person name="Sparks H."/>
            <person name="Anderson J."/>
            <person name="Bakaric R."/>
            <person name="Luria V."/>
            <person name="Karger A."/>
            <person name="Kirschner M.W."/>
            <person name="Durand P.M."/>
            <person name="Michod R.E."/>
            <person name="Nozaki H."/>
            <person name="Olson B.J."/>
        </authorList>
    </citation>
    <scope>NUCLEOTIDE SEQUENCE [LARGE SCALE GENOMIC DNA]</scope>
    <source>
        <strain evidence="6">NIES-2863</strain>
    </source>
</reference>
<dbReference type="EMBL" id="LSYV01000007">
    <property type="protein sequence ID" value="KXZ53582.1"/>
    <property type="molecule type" value="Genomic_DNA"/>
</dbReference>
<name>A0A150GV57_GONPE</name>
<dbReference type="Proteomes" id="UP000075714">
    <property type="component" value="Unassembled WGS sequence"/>
</dbReference>
<dbReference type="PANTHER" id="PTHR45934:SF9">
    <property type="entry name" value="FAD_NAD(P)-BINDING OXIDOREDUCTASE FAMILY PROTEIN"/>
    <property type="match status" value="1"/>
</dbReference>
<comment type="caution">
    <text evidence="5">The sequence shown here is derived from an EMBL/GenBank/DDBJ whole genome shotgun (WGS) entry which is preliminary data.</text>
</comment>
<evidence type="ECO:0000313" key="6">
    <source>
        <dbReference type="Proteomes" id="UP000075714"/>
    </source>
</evidence>